<sequence>MSGTNIAEPTDVCRLYHTHHSWLRTWLKRRLDCSETAADLAQDTFTRVLLRDREGAVIREPRAYLSHIARALVINHWRRRDLEQAYLQALASVPEPEVPSPEHRQQLLDALCEIDAALDELPQPVRQAFLMSQLEGLKYREIAERLAVSEITIKRYVKRALVCCLMSVESD</sequence>
<dbReference type="SUPFAM" id="SSF88659">
    <property type="entry name" value="Sigma3 and sigma4 domains of RNA polymerase sigma factors"/>
    <property type="match status" value="1"/>
</dbReference>
<dbReference type="Gene3D" id="1.10.10.10">
    <property type="entry name" value="Winged helix-like DNA-binding domain superfamily/Winged helix DNA-binding domain"/>
    <property type="match status" value="1"/>
</dbReference>
<dbReference type="InterPro" id="IPR007627">
    <property type="entry name" value="RNA_pol_sigma70_r2"/>
</dbReference>
<dbReference type="PANTHER" id="PTHR43133">
    <property type="entry name" value="RNA POLYMERASE ECF-TYPE SIGMA FACTO"/>
    <property type="match status" value="1"/>
</dbReference>
<comment type="similarity">
    <text evidence="1">Belongs to the sigma-70 factor family. ECF subfamily.</text>
</comment>
<dbReference type="Gene3D" id="1.10.1740.10">
    <property type="match status" value="1"/>
</dbReference>
<name>A0ABU3W286_9GAMM</name>
<accession>A0ABU3W286</accession>
<dbReference type="InterPro" id="IPR013324">
    <property type="entry name" value="RNA_pol_sigma_r3/r4-like"/>
</dbReference>
<evidence type="ECO:0000256" key="2">
    <source>
        <dbReference type="ARBA" id="ARBA00023015"/>
    </source>
</evidence>
<dbReference type="NCBIfam" id="TIGR02937">
    <property type="entry name" value="sigma70-ECF"/>
    <property type="match status" value="1"/>
</dbReference>
<dbReference type="RefSeq" id="WP_316974700.1">
    <property type="nucleotide sequence ID" value="NZ_JAWIIJ010000012.1"/>
</dbReference>
<dbReference type="InterPro" id="IPR039425">
    <property type="entry name" value="RNA_pol_sigma-70-like"/>
</dbReference>
<keyword evidence="8" id="KW-1185">Reference proteome</keyword>
<dbReference type="EMBL" id="JAWIIJ010000012">
    <property type="protein sequence ID" value="MDV2080267.1"/>
    <property type="molecule type" value="Genomic_DNA"/>
</dbReference>
<evidence type="ECO:0000256" key="3">
    <source>
        <dbReference type="ARBA" id="ARBA00023082"/>
    </source>
</evidence>
<dbReference type="InterPro" id="IPR013325">
    <property type="entry name" value="RNA_pol_sigma_r2"/>
</dbReference>
<gene>
    <name evidence="7" type="ORF">RYS15_16385</name>
</gene>
<dbReference type="NCBIfam" id="NF009180">
    <property type="entry name" value="PRK12528.1"/>
    <property type="match status" value="1"/>
</dbReference>
<dbReference type="PANTHER" id="PTHR43133:SF63">
    <property type="entry name" value="RNA POLYMERASE SIGMA FACTOR FECI-RELATED"/>
    <property type="match status" value="1"/>
</dbReference>
<evidence type="ECO:0000256" key="4">
    <source>
        <dbReference type="ARBA" id="ARBA00023163"/>
    </source>
</evidence>
<dbReference type="CDD" id="cd06171">
    <property type="entry name" value="Sigma70_r4"/>
    <property type="match status" value="1"/>
</dbReference>
<feature type="domain" description="RNA polymerase sigma factor 70 region 4 type 2" evidence="6">
    <location>
        <begin position="113"/>
        <end position="164"/>
    </location>
</feature>
<feature type="domain" description="RNA polymerase sigma-70 region 2" evidence="5">
    <location>
        <begin position="15"/>
        <end position="81"/>
    </location>
</feature>
<evidence type="ECO:0000313" key="8">
    <source>
        <dbReference type="Proteomes" id="UP001269819"/>
    </source>
</evidence>
<organism evidence="7 8">
    <name type="scientific">Marinobacter xestospongiae</name>
    <dbReference type="NCBI Taxonomy" id="994319"/>
    <lineage>
        <taxon>Bacteria</taxon>
        <taxon>Pseudomonadati</taxon>
        <taxon>Pseudomonadota</taxon>
        <taxon>Gammaproteobacteria</taxon>
        <taxon>Pseudomonadales</taxon>
        <taxon>Marinobacteraceae</taxon>
        <taxon>Marinobacter</taxon>
    </lineage>
</organism>
<proteinExistence type="inferred from homology"/>
<dbReference type="Pfam" id="PF08281">
    <property type="entry name" value="Sigma70_r4_2"/>
    <property type="match status" value="1"/>
</dbReference>
<evidence type="ECO:0000259" key="5">
    <source>
        <dbReference type="Pfam" id="PF04542"/>
    </source>
</evidence>
<evidence type="ECO:0000259" key="6">
    <source>
        <dbReference type="Pfam" id="PF08281"/>
    </source>
</evidence>
<keyword evidence="3" id="KW-0731">Sigma factor</keyword>
<dbReference type="InterPro" id="IPR036388">
    <property type="entry name" value="WH-like_DNA-bd_sf"/>
</dbReference>
<dbReference type="InterPro" id="IPR014284">
    <property type="entry name" value="RNA_pol_sigma-70_dom"/>
</dbReference>
<keyword evidence="2" id="KW-0805">Transcription regulation</keyword>
<reference evidence="7 8" key="1">
    <citation type="submission" date="2023-10" db="EMBL/GenBank/DDBJ databases">
        <title>Characteristics and mechanism of a salt-tolerant marine origin heterotrophic nitrifying- aerobic denitrifying bacteria Marinobacter xestospongiae HN1.</title>
        <authorList>
            <person name="Qi R."/>
        </authorList>
    </citation>
    <scope>NUCLEOTIDE SEQUENCE [LARGE SCALE GENOMIC DNA]</scope>
    <source>
        <strain evidence="7 8">HN1</strain>
    </source>
</reference>
<dbReference type="InterPro" id="IPR013249">
    <property type="entry name" value="RNA_pol_sigma70_r4_t2"/>
</dbReference>
<comment type="caution">
    <text evidence="7">The sequence shown here is derived from an EMBL/GenBank/DDBJ whole genome shotgun (WGS) entry which is preliminary data.</text>
</comment>
<keyword evidence="4" id="KW-0804">Transcription</keyword>
<dbReference type="SUPFAM" id="SSF88946">
    <property type="entry name" value="Sigma2 domain of RNA polymerase sigma factors"/>
    <property type="match status" value="1"/>
</dbReference>
<dbReference type="Pfam" id="PF04542">
    <property type="entry name" value="Sigma70_r2"/>
    <property type="match status" value="1"/>
</dbReference>
<evidence type="ECO:0000313" key="7">
    <source>
        <dbReference type="EMBL" id="MDV2080267.1"/>
    </source>
</evidence>
<dbReference type="Proteomes" id="UP001269819">
    <property type="component" value="Unassembled WGS sequence"/>
</dbReference>
<protein>
    <submittedName>
        <fullName evidence="7">Sigma-70 family RNA polymerase sigma factor</fullName>
    </submittedName>
</protein>
<evidence type="ECO:0000256" key="1">
    <source>
        <dbReference type="ARBA" id="ARBA00010641"/>
    </source>
</evidence>